<gene>
    <name evidence="1" type="ORF">PENTCL1PPCAC_29137</name>
</gene>
<feature type="non-terminal residue" evidence="1">
    <location>
        <position position="1"/>
    </location>
</feature>
<dbReference type="EMBL" id="BTSX01000006">
    <property type="protein sequence ID" value="GMT06963.1"/>
    <property type="molecule type" value="Genomic_DNA"/>
</dbReference>
<sequence length="248" mass="27804">LLSVVSTLAMGACPPVLERFFHDDDPHSREGLSSKVEHIRQAVETSCGRNNFTTAFWSSHLTIETMMLLAHNIVSKEINGPTDQRTELIPFQPLLDTVFEKFKSMENVEAKNYIDSNCQAFTQSKIPLRPEARIAFVQMMKSAFGGDTGNEKGQNQHCNAGAAFERTENGKSNTTAIAQLIDEIQSITNFTSALPLRNPFEENNLQLSKWMVKHENHTGIGPLEVVPAVETLYLQYKTQNNTEAKQYV</sequence>
<reference evidence="1" key="1">
    <citation type="submission" date="2023-10" db="EMBL/GenBank/DDBJ databases">
        <title>Genome assembly of Pristionchus species.</title>
        <authorList>
            <person name="Yoshida K."/>
            <person name="Sommer R.J."/>
        </authorList>
    </citation>
    <scope>NUCLEOTIDE SEQUENCE</scope>
    <source>
        <strain evidence="1">RS0144</strain>
    </source>
</reference>
<dbReference type="AlphaFoldDB" id="A0AAV5UJS7"/>
<name>A0AAV5UJS7_9BILA</name>
<dbReference type="Proteomes" id="UP001432027">
    <property type="component" value="Unassembled WGS sequence"/>
</dbReference>
<evidence type="ECO:0000313" key="1">
    <source>
        <dbReference type="EMBL" id="GMT06963.1"/>
    </source>
</evidence>
<organism evidence="1 2">
    <name type="scientific">Pristionchus entomophagus</name>
    <dbReference type="NCBI Taxonomy" id="358040"/>
    <lineage>
        <taxon>Eukaryota</taxon>
        <taxon>Metazoa</taxon>
        <taxon>Ecdysozoa</taxon>
        <taxon>Nematoda</taxon>
        <taxon>Chromadorea</taxon>
        <taxon>Rhabditida</taxon>
        <taxon>Rhabditina</taxon>
        <taxon>Diplogasteromorpha</taxon>
        <taxon>Diplogasteroidea</taxon>
        <taxon>Neodiplogasteridae</taxon>
        <taxon>Pristionchus</taxon>
    </lineage>
</organism>
<feature type="non-terminal residue" evidence="1">
    <location>
        <position position="248"/>
    </location>
</feature>
<proteinExistence type="predicted"/>
<keyword evidence="2" id="KW-1185">Reference proteome</keyword>
<evidence type="ECO:0000313" key="2">
    <source>
        <dbReference type="Proteomes" id="UP001432027"/>
    </source>
</evidence>
<protein>
    <submittedName>
        <fullName evidence="1">Uncharacterized protein</fullName>
    </submittedName>
</protein>
<accession>A0AAV5UJS7</accession>
<comment type="caution">
    <text evidence="1">The sequence shown here is derived from an EMBL/GenBank/DDBJ whole genome shotgun (WGS) entry which is preliminary data.</text>
</comment>